<dbReference type="GeneID" id="77726850"/>
<sequence>MIFQRLPLAALRTTYLTSRLLRQLSRDAGRVLWRGRRFWDTRHPNFSPRACPTDPSLRSIKTLVTVSRAEVIGSLADEPESSRPATVDSLDPADIPSDLQDRQFGVVYYRHSDARNPTSSQTCRLHAFPPVLSHFKAKLLAVKNDLPVGHLKDGSHLPDGIKNNYETIVQIVDPAAGPWEERSILAGSLTVGGPDAALLYPAWASSTAECIENVAEALALASALGRSTTLALYRSPADTGIDAEADRDFITDITASVRTAPPGEDFAADGNPQHHGDGSDYDEAMLAEWDVTEYEKALDAEIALLRQWNQSKAVGTTSPNVAAAAE</sequence>
<keyword evidence="3" id="KW-1185">Reference proteome</keyword>
<organism evidence="2 3">
    <name type="scientific">Dioszegia hungarica</name>
    <dbReference type="NCBI Taxonomy" id="4972"/>
    <lineage>
        <taxon>Eukaryota</taxon>
        <taxon>Fungi</taxon>
        <taxon>Dikarya</taxon>
        <taxon>Basidiomycota</taxon>
        <taxon>Agaricomycotina</taxon>
        <taxon>Tremellomycetes</taxon>
        <taxon>Tremellales</taxon>
        <taxon>Bulleribasidiaceae</taxon>
        <taxon>Dioszegia</taxon>
    </lineage>
</organism>
<dbReference type="Proteomes" id="UP001164286">
    <property type="component" value="Unassembled WGS sequence"/>
</dbReference>
<gene>
    <name evidence="2" type="ORF">MKK02DRAFT_28791</name>
</gene>
<evidence type="ECO:0000313" key="3">
    <source>
        <dbReference type="Proteomes" id="UP001164286"/>
    </source>
</evidence>
<accession>A0AA38LU21</accession>
<protein>
    <submittedName>
        <fullName evidence="2">Uncharacterized protein</fullName>
    </submittedName>
</protein>
<proteinExistence type="predicted"/>
<feature type="region of interest" description="Disordered" evidence="1">
    <location>
        <begin position="77"/>
        <end position="97"/>
    </location>
</feature>
<feature type="region of interest" description="Disordered" evidence="1">
    <location>
        <begin position="259"/>
        <end position="280"/>
    </location>
</feature>
<evidence type="ECO:0000256" key="1">
    <source>
        <dbReference type="SAM" id="MobiDB-lite"/>
    </source>
</evidence>
<reference evidence="2" key="1">
    <citation type="journal article" date="2022" name="G3 (Bethesda)">
        <title>High quality genome of the basidiomycete yeast Dioszegia hungarica PDD-24b-2 isolated from cloud water.</title>
        <authorList>
            <person name="Jarrige D."/>
            <person name="Haridas S."/>
            <person name="Bleykasten-Grosshans C."/>
            <person name="Joly M."/>
            <person name="Nadalig T."/>
            <person name="Sancelme M."/>
            <person name="Vuilleumier S."/>
            <person name="Grigoriev I.V."/>
            <person name="Amato P."/>
            <person name="Bringel F."/>
        </authorList>
    </citation>
    <scope>NUCLEOTIDE SEQUENCE</scope>
    <source>
        <strain evidence="2">PDD-24b-2</strain>
    </source>
</reference>
<dbReference type="EMBL" id="JAKWFO010000008">
    <property type="protein sequence ID" value="KAI9634094.1"/>
    <property type="molecule type" value="Genomic_DNA"/>
</dbReference>
<dbReference type="RefSeq" id="XP_052943871.1">
    <property type="nucleotide sequence ID" value="XM_053087645.1"/>
</dbReference>
<name>A0AA38LU21_9TREE</name>
<dbReference type="AlphaFoldDB" id="A0AA38LU21"/>
<evidence type="ECO:0000313" key="2">
    <source>
        <dbReference type="EMBL" id="KAI9634094.1"/>
    </source>
</evidence>
<comment type="caution">
    <text evidence="2">The sequence shown here is derived from an EMBL/GenBank/DDBJ whole genome shotgun (WGS) entry which is preliminary data.</text>
</comment>